<sequence length="395" mass="43222">MVASVRWRRHLRLVLLCLGLGFLSSLRPSGSYLPRNGALSHLYQQRVRCVKLPGFPTAIAALGVTQHRTGRLSATNCDDSAPGNVPDHNGTSNAAGSTTEFGRQYLRHDPVLLQESVDLLVTNPDGKYLDVTLGYGGHAEAILQRLSSKGLLIALDRDPEAVYYTSRRLGAYVSSNQLVPVIGTFSSLRHALESHSLPLTGYTGVLADLGLSTHQLETPSRGFAYSSNGPLDMRMSNPLHDPFSSGGGRPSSLSACNTAFKVINSGREHEIARIFRDYGEEARAAMIARQIVEALRIYVNDELSELRAFLEFAPSLLHRKRGSLAVISYHSLEDRAVKRAFVSLQSASESSPDSSVFRILTKKCITPSASETHENQKSRSAKLRCLQRQMHAPAD</sequence>
<dbReference type="Proteomes" id="UP001497744">
    <property type="component" value="Unassembled WGS sequence"/>
</dbReference>
<feature type="signal peptide" evidence="5">
    <location>
        <begin position="1"/>
        <end position="25"/>
    </location>
</feature>
<evidence type="ECO:0000313" key="6">
    <source>
        <dbReference type="EMBL" id="GIX65831.1"/>
    </source>
</evidence>
<comment type="caution">
    <text evidence="6">The sequence shown here is derived from an EMBL/GenBank/DDBJ whole genome shotgun (WGS) entry which is preliminary data.</text>
</comment>
<dbReference type="Gene3D" id="3.40.50.150">
    <property type="entry name" value="Vaccinia Virus protein VP39"/>
    <property type="match status" value="2"/>
</dbReference>
<dbReference type="PANTHER" id="PTHR11265:SF0">
    <property type="entry name" value="12S RRNA N4-METHYLCYTIDINE METHYLTRANSFERASE"/>
    <property type="match status" value="1"/>
</dbReference>
<dbReference type="InterPro" id="IPR002903">
    <property type="entry name" value="RsmH"/>
</dbReference>
<evidence type="ECO:0000256" key="2">
    <source>
        <dbReference type="ARBA" id="ARBA00022603"/>
    </source>
</evidence>
<dbReference type="Gene3D" id="1.10.150.170">
    <property type="entry name" value="Putative methyltransferase TM0872, insert domain"/>
    <property type="match status" value="1"/>
</dbReference>
<evidence type="ECO:0000256" key="1">
    <source>
        <dbReference type="ARBA" id="ARBA00010396"/>
    </source>
</evidence>
<organism evidence="6 7">
    <name type="scientific">Babesia caballi</name>
    <dbReference type="NCBI Taxonomy" id="5871"/>
    <lineage>
        <taxon>Eukaryota</taxon>
        <taxon>Sar</taxon>
        <taxon>Alveolata</taxon>
        <taxon>Apicomplexa</taxon>
        <taxon>Aconoidasida</taxon>
        <taxon>Piroplasmida</taxon>
        <taxon>Babesiidae</taxon>
        <taxon>Babesia</taxon>
    </lineage>
</organism>
<dbReference type="SUPFAM" id="SSF53335">
    <property type="entry name" value="S-adenosyl-L-methionine-dependent methyltransferases"/>
    <property type="match status" value="1"/>
</dbReference>
<gene>
    <name evidence="6" type="ORF">BcabD6B2_52660</name>
</gene>
<accession>A0AAV4M369</accession>
<feature type="chain" id="PRO_5043887323" evidence="5">
    <location>
        <begin position="26"/>
        <end position="395"/>
    </location>
</feature>
<dbReference type="InterPro" id="IPR029063">
    <property type="entry name" value="SAM-dependent_MTases_sf"/>
</dbReference>
<dbReference type="Pfam" id="PF01795">
    <property type="entry name" value="Methyltransf_5"/>
    <property type="match status" value="2"/>
</dbReference>
<dbReference type="EMBL" id="BPLF01000005">
    <property type="protein sequence ID" value="GIX65831.1"/>
    <property type="molecule type" value="Genomic_DNA"/>
</dbReference>
<dbReference type="SUPFAM" id="SSF81799">
    <property type="entry name" value="Putative methyltransferase TM0872, insert domain"/>
    <property type="match status" value="1"/>
</dbReference>
<dbReference type="GeneID" id="94197312"/>
<dbReference type="AlphaFoldDB" id="A0AAV4M369"/>
<dbReference type="PANTHER" id="PTHR11265">
    <property type="entry name" value="S-ADENOSYL-METHYLTRANSFERASE MRAW"/>
    <property type="match status" value="1"/>
</dbReference>
<dbReference type="GO" id="GO:0005737">
    <property type="term" value="C:cytoplasm"/>
    <property type="evidence" value="ECO:0007669"/>
    <property type="project" value="TreeGrafter"/>
</dbReference>
<dbReference type="RefSeq" id="XP_067717900.1">
    <property type="nucleotide sequence ID" value="XM_067861799.1"/>
</dbReference>
<evidence type="ECO:0000256" key="4">
    <source>
        <dbReference type="ARBA" id="ARBA00022691"/>
    </source>
</evidence>
<protein>
    <submittedName>
        <fullName evidence="6">16S rRNA (Cytosine(1402)-N(4))-methyltransferase</fullName>
    </submittedName>
</protein>
<proteinExistence type="inferred from homology"/>
<keyword evidence="2" id="KW-0489">Methyltransferase</keyword>
<dbReference type="InterPro" id="IPR023397">
    <property type="entry name" value="SAM-dep_MeTrfase_MraW_recog"/>
</dbReference>
<keyword evidence="7" id="KW-1185">Reference proteome</keyword>
<keyword evidence="5" id="KW-0732">Signal</keyword>
<evidence type="ECO:0000313" key="7">
    <source>
        <dbReference type="Proteomes" id="UP001497744"/>
    </source>
</evidence>
<keyword evidence="3" id="KW-0808">Transferase</keyword>
<keyword evidence="4" id="KW-0949">S-adenosyl-L-methionine</keyword>
<dbReference type="GO" id="GO:0071424">
    <property type="term" value="F:rRNA (cytosine-N4-)-methyltransferase activity"/>
    <property type="evidence" value="ECO:0007669"/>
    <property type="project" value="TreeGrafter"/>
</dbReference>
<name>A0AAV4M369_BABCB</name>
<reference evidence="6 7" key="1">
    <citation type="submission" date="2021-06" db="EMBL/GenBank/DDBJ databases">
        <title>Genome sequence of Babesia caballi.</title>
        <authorList>
            <person name="Yamagishi J."/>
            <person name="Kidaka T."/>
            <person name="Ochi A."/>
        </authorList>
    </citation>
    <scope>NUCLEOTIDE SEQUENCE [LARGE SCALE GENOMIC DNA]</scope>
    <source>
        <strain evidence="6">USDA-D6B2</strain>
    </source>
</reference>
<dbReference type="HAMAP" id="MF_01007">
    <property type="entry name" value="16SrRNA_methyltr_H"/>
    <property type="match status" value="1"/>
</dbReference>
<evidence type="ECO:0000256" key="3">
    <source>
        <dbReference type="ARBA" id="ARBA00022679"/>
    </source>
</evidence>
<comment type="similarity">
    <text evidence="1">Belongs to the methyltransferase superfamily. RsmH family.</text>
</comment>
<evidence type="ECO:0000256" key="5">
    <source>
        <dbReference type="SAM" id="SignalP"/>
    </source>
</evidence>
<dbReference type="GO" id="GO:0070475">
    <property type="term" value="P:rRNA base methylation"/>
    <property type="evidence" value="ECO:0007669"/>
    <property type="project" value="TreeGrafter"/>
</dbReference>